<evidence type="ECO:0000313" key="3">
    <source>
        <dbReference type="Proteomes" id="UP000176288"/>
    </source>
</evidence>
<dbReference type="RefSeq" id="WP_071163363.1">
    <property type="nucleotide sequence ID" value="NZ_CP017812.1"/>
</dbReference>
<evidence type="ECO:0000313" key="2">
    <source>
        <dbReference type="EMBL" id="AOZ71897.1"/>
    </source>
</evidence>
<dbReference type="Pfam" id="PF00496">
    <property type="entry name" value="SBP_bac_5"/>
    <property type="match status" value="1"/>
</dbReference>
<dbReference type="OrthoDB" id="7888869at2"/>
<dbReference type="PANTHER" id="PTHR30290">
    <property type="entry name" value="PERIPLASMIC BINDING COMPONENT OF ABC TRANSPORTER"/>
    <property type="match status" value="1"/>
</dbReference>
<dbReference type="CDD" id="cd08501">
    <property type="entry name" value="PBP2_Lpqw"/>
    <property type="match status" value="1"/>
</dbReference>
<reference evidence="2 3" key="1">
    <citation type="submission" date="2016-10" db="EMBL/GenBank/DDBJ databases">
        <title>Actinomyces aegypiusis sp. nov., isolated from the Aegypius monachus in Qinghai Tibet Plateau China.</title>
        <authorList>
            <person name="Wang Y."/>
        </authorList>
    </citation>
    <scope>NUCLEOTIDE SEQUENCE [LARGE SCALE GENOMIC DNA]</scope>
    <source>
        <strain evidence="2 3">VUL4_3</strain>
    </source>
</reference>
<dbReference type="GO" id="GO:1904680">
    <property type="term" value="F:peptide transmembrane transporter activity"/>
    <property type="evidence" value="ECO:0007669"/>
    <property type="project" value="TreeGrafter"/>
</dbReference>
<dbReference type="GO" id="GO:0015833">
    <property type="term" value="P:peptide transport"/>
    <property type="evidence" value="ECO:0007669"/>
    <property type="project" value="TreeGrafter"/>
</dbReference>
<dbReference type="PANTHER" id="PTHR30290:SF65">
    <property type="entry name" value="MONOACYL PHOSPHATIDYLINOSITOL TETRAMANNOSIDE-BINDING PROTEIN LPQW-RELATED"/>
    <property type="match status" value="1"/>
</dbReference>
<dbReference type="Gene3D" id="3.90.76.10">
    <property type="entry name" value="Dipeptide-binding Protein, Domain 1"/>
    <property type="match status" value="1"/>
</dbReference>
<dbReference type="PIRSF" id="PIRSF002741">
    <property type="entry name" value="MppA"/>
    <property type="match status" value="1"/>
</dbReference>
<keyword evidence="3" id="KW-1185">Reference proteome</keyword>
<accession>A0A1D9MHX6</accession>
<feature type="domain" description="Solute-binding protein family 5" evidence="1">
    <location>
        <begin position="103"/>
        <end position="475"/>
    </location>
</feature>
<dbReference type="AlphaFoldDB" id="A0A1D9MHX6"/>
<dbReference type="InterPro" id="IPR000914">
    <property type="entry name" value="SBP_5_dom"/>
</dbReference>
<dbReference type="KEGG" id="avu:BK816_00170"/>
<dbReference type="Proteomes" id="UP000176288">
    <property type="component" value="Chromosome"/>
</dbReference>
<gene>
    <name evidence="2" type="ORF">BK816_00170</name>
</gene>
<dbReference type="Gene3D" id="3.10.105.10">
    <property type="entry name" value="Dipeptide-binding Protein, Domain 3"/>
    <property type="match status" value="1"/>
</dbReference>
<evidence type="ECO:0000259" key="1">
    <source>
        <dbReference type="Pfam" id="PF00496"/>
    </source>
</evidence>
<organism evidence="2 3">
    <name type="scientific">Boudabousia tangfeifanii</name>
    <dbReference type="NCBI Taxonomy" id="1912795"/>
    <lineage>
        <taxon>Bacteria</taxon>
        <taxon>Bacillati</taxon>
        <taxon>Actinomycetota</taxon>
        <taxon>Actinomycetes</taxon>
        <taxon>Actinomycetales</taxon>
        <taxon>Actinomycetaceae</taxon>
        <taxon>Boudabousia</taxon>
    </lineage>
</organism>
<dbReference type="SUPFAM" id="SSF53850">
    <property type="entry name" value="Periplasmic binding protein-like II"/>
    <property type="match status" value="1"/>
</dbReference>
<dbReference type="GO" id="GO:0043190">
    <property type="term" value="C:ATP-binding cassette (ABC) transporter complex"/>
    <property type="evidence" value="ECO:0007669"/>
    <property type="project" value="InterPro"/>
</dbReference>
<protein>
    <recommendedName>
        <fullName evidence="1">Solute-binding protein family 5 domain-containing protein</fullName>
    </recommendedName>
</protein>
<dbReference type="EMBL" id="CP017812">
    <property type="protein sequence ID" value="AOZ71897.1"/>
    <property type="molecule type" value="Genomic_DNA"/>
</dbReference>
<name>A0A1D9MHX6_9ACTO</name>
<dbReference type="GO" id="GO:0042597">
    <property type="term" value="C:periplasmic space"/>
    <property type="evidence" value="ECO:0007669"/>
    <property type="project" value="UniProtKB-ARBA"/>
</dbReference>
<dbReference type="InterPro" id="IPR030678">
    <property type="entry name" value="Peptide/Ni-bd"/>
</dbReference>
<proteinExistence type="predicted"/>
<dbReference type="STRING" id="1912795.BK816_00170"/>
<sequence>MKRAVKTTAAVLTIAGLFALSGCGTEAKLGKGNEEVQKASADYLHVPYEKLNQGGNLTLPISVLPEQFNPFQGNSTMAAVDLWYWYNPVVTLFDDNGNWQINPDYVTKVEDKVVDGKTVVTYSLNDKAKFNDGTPFDWKVWEGTWKAGSGQDESMVLNDSTGYEPIEKVERGENDFQAVVTYKTVFPWWKKNFNSVMHPKLAAMGADFNDAYLNNPRPEWGAGPFKIGSVDLKAGNISFVPNEKWWGKPTKLDTVYFRALDDKADMAAFRNQEIDLVGVSNKERLSQLDENTPVYTGISMGENVLTLNSKADYLKDINVRKALLKAMDRKTIMNVRFQGMKFEADPLGSLVLFQPQKGYEDNTGDLGKADPEEAKKLLDAAGWKQAEGKEFRTNDKGEELVVRMPSFSTSDTAKAINDTLMALWKNVGIKLDIQQKKPADYPQIVKDRDFDVLYSAFYAENPFGMADICQFYQQGQTLLKSGLGNDEIDKLCLDSVNAKDENEALKLGNKAEKAAMALAGAMPIMNGPAMVATKPGLANFGSMGFAKLAPELIGWTNPETVTAQGK</sequence>
<dbReference type="InterPro" id="IPR039424">
    <property type="entry name" value="SBP_5"/>
</dbReference>
<dbReference type="PROSITE" id="PS51257">
    <property type="entry name" value="PROKAR_LIPOPROTEIN"/>
    <property type="match status" value="1"/>
</dbReference>